<dbReference type="EMBL" id="MT418680">
    <property type="protein sequence ID" value="QKF94313.1"/>
    <property type="molecule type" value="Genomic_DNA"/>
</dbReference>
<proteinExistence type="predicted"/>
<protein>
    <submittedName>
        <fullName evidence="1">Uncharacterized protein</fullName>
    </submittedName>
</protein>
<accession>A0A7D3UR41</accession>
<keyword evidence="2" id="KW-1185">Reference proteome</keyword>
<evidence type="ECO:0000313" key="1">
    <source>
        <dbReference type="EMBL" id="QKF94313.1"/>
    </source>
</evidence>
<dbReference type="Proteomes" id="UP001162001">
    <property type="component" value="Segment"/>
</dbReference>
<dbReference type="Gene3D" id="3.40.960.10">
    <property type="entry name" value="VSR Endonuclease"/>
    <property type="match status" value="1"/>
</dbReference>
<reference evidence="1 2" key="1">
    <citation type="submission" date="2020-04" db="EMBL/GenBank/DDBJ databases">
        <title>Advantages and limits of metagenomic assembly and binning of a giant virus.</title>
        <authorList>
            <person name="Schulz F."/>
            <person name="Andreani J."/>
            <person name="Francis R."/>
            <person name="Boudjemaa H."/>
            <person name="Bou Khalil J.Y."/>
            <person name="Lee J."/>
            <person name="La Scola B."/>
            <person name="Woyke T."/>
        </authorList>
    </citation>
    <scope>NUCLEOTIDE SEQUENCE [LARGE SCALE GENOMIC DNA]</scope>
    <source>
        <strain evidence="1 2">FV1/VV64</strain>
    </source>
</reference>
<sequence length="466" mass="54839">MKKKYTLDYVKDTILNEGDILISTKYVNNKTKLDIECGKCKIIYKVTFYRYIDGVRCRKCSMKRCGLNNRTNEEHVKEIIEQRGDVFITLYFVKGGPRIKYICGNCNKTFDMMFYNYKKKLNCKCKNNEISYNFIKEYVIKNGDELINIEDKKSNINLTIKCNSCTKTYKSTWNGYKKQPWCLLCINKRNITINDVKIYIESNGDSLISTVYNGCMDKLDIKCGKCNTIFKMNYTSYKNLGCRCKNCSHNNVKYALKLDIDYVTNYILSFGDKLVSGYNNSRSKIDIQCGKCFKIYSTLFASYRDKWTRCPCNTKSAGETLISKYLDKHNIEYIEQKTFPDCKNINLLKFDFYLPKYNVLIEFDGKMHFEPIKQFGGIKSFEDTVVRDIIKNIYCINTNKNLLRISYNNLNNIDDILTSYLLNTNNSLIEYRPIRKYFNNIIEMNKTILNNYAFANEQSIRYIQKN</sequence>
<evidence type="ECO:0000313" key="2">
    <source>
        <dbReference type="Proteomes" id="UP001162001"/>
    </source>
</evidence>
<name>A0A7D3UR41_9VIRU</name>
<gene>
    <name evidence="1" type="ORF">Fadolivirus_1_855</name>
</gene>
<organism evidence="1 2">
    <name type="scientific">Fadolivirus FV1/VV64</name>
    <dbReference type="NCBI Taxonomy" id="3070911"/>
    <lineage>
        <taxon>Viruses</taxon>
        <taxon>Varidnaviria</taxon>
        <taxon>Bamfordvirae</taxon>
        <taxon>Nucleocytoviricota</taxon>
        <taxon>Megaviricetes</taxon>
        <taxon>Imitervirales</taxon>
        <taxon>Mimiviridae</taxon>
        <taxon>Klosneuvirinae</taxon>
        <taxon>Fadolivirus</taxon>
        <taxon>Fadolivirus algeromassiliense</taxon>
    </lineage>
</organism>